<dbReference type="AlphaFoldDB" id="A0A1V2I427"/>
<dbReference type="Proteomes" id="UP000188929">
    <property type="component" value="Unassembled WGS sequence"/>
</dbReference>
<dbReference type="STRING" id="1834516.BL253_27665"/>
<organism evidence="1 2">
    <name type="scientific">Pseudofrankia asymbiotica</name>
    <dbReference type="NCBI Taxonomy" id="1834516"/>
    <lineage>
        <taxon>Bacteria</taxon>
        <taxon>Bacillati</taxon>
        <taxon>Actinomycetota</taxon>
        <taxon>Actinomycetes</taxon>
        <taxon>Frankiales</taxon>
        <taxon>Frankiaceae</taxon>
        <taxon>Pseudofrankia</taxon>
    </lineage>
</organism>
<protein>
    <submittedName>
        <fullName evidence="1">Uncharacterized protein</fullName>
    </submittedName>
</protein>
<reference evidence="2" key="1">
    <citation type="submission" date="2016-10" db="EMBL/GenBank/DDBJ databases">
        <title>Frankia sp. NRRL B-16386 Genome sequencing.</title>
        <authorList>
            <person name="Ghodhbane-Gtari F."/>
            <person name="Swanson E."/>
            <person name="Gueddou A."/>
            <person name="Hezbri K."/>
            <person name="Ktari K."/>
            <person name="Nouioui I."/>
            <person name="Morris K."/>
            <person name="Simpson S."/>
            <person name="Abebe-Akele F."/>
            <person name="Thomas K."/>
            <person name="Gtari M."/>
            <person name="Tisa L.S."/>
        </authorList>
    </citation>
    <scope>NUCLEOTIDE SEQUENCE [LARGE SCALE GENOMIC DNA]</scope>
    <source>
        <strain evidence="2">NRRL B-16386</strain>
    </source>
</reference>
<accession>A0A1V2I427</accession>
<comment type="caution">
    <text evidence="1">The sequence shown here is derived from an EMBL/GenBank/DDBJ whole genome shotgun (WGS) entry which is preliminary data.</text>
</comment>
<evidence type="ECO:0000313" key="2">
    <source>
        <dbReference type="Proteomes" id="UP000188929"/>
    </source>
</evidence>
<keyword evidence="2" id="KW-1185">Reference proteome</keyword>
<proteinExistence type="predicted"/>
<sequence>MRRLDGRANGQVRRLCPWRARASRISSRFWRSIEVAPPPAIAASTAASASAYWPRSSRIAALTLWPVARLVRSGSEPTPAPARSISRPRAGGQGVVETVHQVQDDRLVQVAEYEVRLCPQRLLADGQRLVQLVAPQVQPPQIEQGSQVARVDSEDLAVGGGRLVRTAEIVEHQTLVEVRVYVARSQLKRLVERGERLALAAGAGQSVAALDEVDLGRGGPILDLRLVGRVGERSETPGAQRGAEQPRLLLHTLVAEAAFAVTADHVLAGERARVGASHRVAPGNRRDRDHPVAEVGGTVVDRHARLQWRARTTHPMRMRPA</sequence>
<dbReference type="EMBL" id="MOMC01000060">
    <property type="protein sequence ID" value="ONH25385.1"/>
    <property type="molecule type" value="Genomic_DNA"/>
</dbReference>
<name>A0A1V2I427_9ACTN</name>
<evidence type="ECO:0000313" key="1">
    <source>
        <dbReference type="EMBL" id="ONH25385.1"/>
    </source>
</evidence>
<gene>
    <name evidence="1" type="ORF">BL253_27665</name>
</gene>